<dbReference type="RefSeq" id="WP_109763110.1">
    <property type="nucleotide sequence ID" value="NZ_QGGU01000005.1"/>
</dbReference>
<dbReference type="SUPFAM" id="SSF53686">
    <property type="entry name" value="Tryptophan synthase beta subunit-like PLP-dependent enzymes"/>
    <property type="match status" value="1"/>
</dbReference>
<dbReference type="InterPro" id="IPR050147">
    <property type="entry name" value="Ser/Thr_Dehydratase"/>
</dbReference>
<gene>
    <name evidence="5" type="ORF">C8D97_10528</name>
</gene>
<name>A0A316FTM0_9GAMM</name>
<dbReference type="PANTHER" id="PTHR48078:SF6">
    <property type="entry name" value="L-THREONINE DEHYDRATASE CATABOLIC TDCB"/>
    <property type="match status" value="1"/>
</dbReference>
<evidence type="ECO:0000313" key="6">
    <source>
        <dbReference type="Proteomes" id="UP000245790"/>
    </source>
</evidence>
<evidence type="ECO:0000259" key="4">
    <source>
        <dbReference type="Pfam" id="PF00291"/>
    </source>
</evidence>
<dbReference type="GO" id="GO:0004794">
    <property type="term" value="F:threonine deaminase activity"/>
    <property type="evidence" value="ECO:0007669"/>
    <property type="project" value="TreeGrafter"/>
</dbReference>
<dbReference type="Gene3D" id="3.40.50.1100">
    <property type="match status" value="2"/>
</dbReference>
<dbReference type="InterPro" id="IPR036052">
    <property type="entry name" value="TrpB-like_PALP_sf"/>
</dbReference>
<dbReference type="GO" id="GO:0009097">
    <property type="term" value="P:isoleucine biosynthetic process"/>
    <property type="evidence" value="ECO:0007669"/>
    <property type="project" value="TreeGrafter"/>
</dbReference>
<reference evidence="5 6" key="1">
    <citation type="submission" date="2018-05" db="EMBL/GenBank/DDBJ databases">
        <title>Genomic Encyclopedia of Type Strains, Phase IV (KMG-IV): sequencing the most valuable type-strain genomes for metagenomic binning, comparative biology and taxonomic classification.</title>
        <authorList>
            <person name="Goeker M."/>
        </authorList>
    </citation>
    <scope>NUCLEOTIDE SEQUENCE [LARGE SCALE GENOMIC DNA]</scope>
    <source>
        <strain evidence="5 6">DSM 25350</strain>
    </source>
</reference>
<evidence type="ECO:0000256" key="1">
    <source>
        <dbReference type="ARBA" id="ARBA00001933"/>
    </source>
</evidence>
<dbReference type="EMBL" id="QGGU01000005">
    <property type="protein sequence ID" value="PWK51713.1"/>
    <property type="molecule type" value="Genomic_DNA"/>
</dbReference>
<accession>A0A316FTM0</accession>
<evidence type="ECO:0000256" key="3">
    <source>
        <dbReference type="ARBA" id="ARBA00023239"/>
    </source>
</evidence>
<dbReference type="GO" id="GO:0006565">
    <property type="term" value="P:L-serine catabolic process"/>
    <property type="evidence" value="ECO:0007669"/>
    <property type="project" value="TreeGrafter"/>
</dbReference>
<dbReference type="AlphaFoldDB" id="A0A316FTM0"/>
<organism evidence="5 6">
    <name type="scientific">Pleionea mediterranea</name>
    <dbReference type="NCBI Taxonomy" id="523701"/>
    <lineage>
        <taxon>Bacteria</taxon>
        <taxon>Pseudomonadati</taxon>
        <taxon>Pseudomonadota</taxon>
        <taxon>Gammaproteobacteria</taxon>
        <taxon>Oceanospirillales</taxon>
        <taxon>Pleioneaceae</taxon>
        <taxon>Pleionea</taxon>
    </lineage>
</organism>
<protein>
    <submittedName>
        <fullName evidence="5">Threonine synthase</fullName>
    </submittedName>
</protein>
<dbReference type="GO" id="GO:0003941">
    <property type="term" value="F:L-serine ammonia-lyase activity"/>
    <property type="evidence" value="ECO:0007669"/>
    <property type="project" value="TreeGrafter"/>
</dbReference>
<comment type="cofactor">
    <cofactor evidence="1">
        <name>pyridoxal 5'-phosphate</name>
        <dbReference type="ChEBI" id="CHEBI:597326"/>
    </cofactor>
</comment>
<dbReference type="InterPro" id="IPR001926">
    <property type="entry name" value="TrpB-like_PALP"/>
</dbReference>
<dbReference type="PANTHER" id="PTHR48078">
    <property type="entry name" value="THREONINE DEHYDRATASE, MITOCHONDRIAL-RELATED"/>
    <property type="match status" value="1"/>
</dbReference>
<evidence type="ECO:0000256" key="2">
    <source>
        <dbReference type="ARBA" id="ARBA00022898"/>
    </source>
</evidence>
<keyword evidence="6" id="KW-1185">Reference proteome</keyword>
<dbReference type="GO" id="GO:0006567">
    <property type="term" value="P:L-threonine catabolic process"/>
    <property type="evidence" value="ECO:0007669"/>
    <property type="project" value="TreeGrafter"/>
</dbReference>
<sequence>MAFIKHLKCTACQAIYPADQLMNLCPEDGRPVEVIMDTDAIKQQYPTHQWYQPDHKSMWRFGGLLPLDNQNRDDAQSILSLGEGCTPEISLQNSALAKRFNIDLWLKDEGQPHPGYGANPTGSFKDRGMSMAASMANSFGVKKLVVPTQGNAGDSLTEYALKGGMEVVVIMPDDTPMPIMGRVSALANMHASVSIELVKGTIKEAGALMKQKYLPQGYFNMATFQEPGWRIDGKKTLGLELAEPKASNKNRWSLPDVVIYPTGGGTGVLGMWKAFDELEALGVIDDHRPKVICVQSSKTSPVVNAFNNGDNDTVAVEAGATIATGLNVPGGVGHFKVLDIIRKSGGVALAVEEALIGEQLKSVYQQFGLWIAPEGAATLAAIEQAVDHGLIKPNDRVVAFNTGSFEKYLPNVRSLIFS</sequence>
<feature type="domain" description="Tryptophan synthase beta chain-like PALP" evidence="4">
    <location>
        <begin position="80"/>
        <end position="403"/>
    </location>
</feature>
<dbReference type="OrthoDB" id="9778118at2"/>
<keyword evidence="2" id="KW-0663">Pyridoxal phosphate</keyword>
<dbReference type="Proteomes" id="UP000245790">
    <property type="component" value="Unassembled WGS sequence"/>
</dbReference>
<dbReference type="NCBIfam" id="NF006050">
    <property type="entry name" value="PRK08197.1"/>
    <property type="match status" value="1"/>
</dbReference>
<dbReference type="Pfam" id="PF00291">
    <property type="entry name" value="PALP"/>
    <property type="match status" value="1"/>
</dbReference>
<evidence type="ECO:0000313" key="5">
    <source>
        <dbReference type="EMBL" id="PWK51713.1"/>
    </source>
</evidence>
<proteinExistence type="predicted"/>
<keyword evidence="3" id="KW-0456">Lyase</keyword>
<comment type="caution">
    <text evidence="5">The sequence shown here is derived from an EMBL/GenBank/DDBJ whole genome shotgun (WGS) entry which is preliminary data.</text>
</comment>